<evidence type="ECO:0000256" key="8">
    <source>
        <dbReference type="SAM" id="MobiDB-lite"/>
    </source>
</evidence>
<dbReference type="GO" id="GO:0003735">
    <property type="term" value="F:structural constituent of ribosome"/>
    <property type="evidence" value="ECO:0007669"/>
    <property type="project" value="InterPro"/>
</dbReference>
<comment type="subcellular location">
    <subcellularLocation>
        <location evidence="1">Mitochondrion</location>
    </subcellularLocation>
</comment>
<evidence type="ECO:0000256" key="6">
    <source>
        <dbReference type="ARBA" id="ARBA00035263"/>
    </source>
</evidence>
<feature type="region of interest" description="Disordered" evidence="8">
    <location>
        <begin position="242"/>
        <end position="268"/>
    </location>
</feature>
<dbReference type="SUPFAM" id="SSF54565">
    <property type="entry name" value="Ribosomal protein S16"/>
    <property type="match status" value="1"/>
</dbReference>
<evidence type="ECO:0000256" key="4">
    <source>
        <dbReference type="ARBA" id="ARBA00023128"/>
    </source>
</evidence>
<proteinExistence type="inferred from homology"/>
<evidence type="ECO:0000256" key="5">
    <source>
        <dbReference type="ARBA" id="ARBA00023274"/>
    </source>
</evidence>
<protein>
    <recommendedName>
        <fullName evidence="6">Small ribosomal subunit protein bS16m</fullName>
    </recommendedName>
    <alternativeName>
        <fullName evidence="7">28S ribosomal protein S16, mitochondrial</fullName>
    </alternativeName>
</protein>
<dbReference type="AlphaFoldDB" id="A0A8B6E1S5"/>
<evidence type="ECO:0000313" key="9">
    <source>
        <dbReference type="EMBL" id="VDI26914.1"/>
    </source>
</evidence>
<feature type="region of interest" description="Disordered" evidence="8">
    <location>
        <begin position="1"/>
        <end position="72"/>
    </location>
</feature>
<dbReference type="EMBL" id="UYJE01004300">
    <property type="protein sequence ID" value="VDI26914.1"/>
    <property type="molecule type" value="Genomic_DNA"/>
</dbReference>
<keyword evidence="4" id="KW-0496">Mitochondrion</keyword>
<dbReference type="Gene3D" id="3.30.1320.10">
    <property type="match status" value="1"/>
</dbReference>
<keyword evidence="3 9" id="KW-0689">Ribosomal protein</keyword>
<keyword evidence="10" id="KW-1185">Reference proteome</keyword>
<dbReference type="NCBIfam" id="TIGR00002">
    <property type="entry name" value="S16"/>
    <property type="match status" value="1"/>
</dbReference>
<dbReference type="OrthoDB" id="407221at2759"/>
<dbReference type="InterPro" id="IPR023803">
    <property type="entry name" value="Ribosomal_bS16_dom_sf"/>
</dbReference>
<dbReference type="GO" id="GO:0005743">
    <property type="term" value="C:mitochondrial inner membrane"/>
    <property type="evidence" value="ECO:0007669"/>
    <property type="project" value="UniProtKB-ARBA"/>
</dbReference>
<feature type="compositionally biased region" description="Polar residues" evidence="8">
    <location>
        <begin position="1"/>
        <end position="11"/>
    </location>
</feature>
<evidence type="ECO:0000256" key="2">
    <source>
        <dbReference type="ARBA" id="ARBA00006668"/>
    </source>
</evidence>
<organism evidence="9 10">
    <name type="scientific">Mytilus galloprovincialis</name>
    <name type="common">Mediterranean mussel</name>
    <dbReference type="NCBI Taxonomy" id="29158"/>
    <lineage>
        <taxon>Eukaryota</taxon>
        <taxon>Metazoa</taxon>
        <taxon>Spiralia</taxon>
        <taxon>Lophotrochozoa</taxon>
        <taxon>Mollusca</taxon>
        <taxon>Bivalvia</taxon>
        <taxon>Autobranchia</taxon>
        <taxon>Pteriomorphia</taxon>
        <taxon>Mytilida</taxon>
        <taxon>Mytiloidea</taxon>
        <taxon>Mytilidae</taxon>
        <taxon>Mytilinae</taxon>
        <taxon>Mytilus</taxon>
    </lineage>
</organism>
<evidence type="ECO:0000313" key="10">
    <source>
        <dbReference type="Proteomes" id="UP000596742"/>
    </source>
</evidence>
<accession>A0A8B6E1S5</accession>
<dbReference type="InterPro" id="IPR000307">
    <property type="entry name" value="Ribosomal_bS16"/>
</dbReference>
<name>A0A8B6E1S5_MYTGA</name>
<dbReference type="GO" id="GO:0032543">
    <property type="term" value="P:mitochondrial translation"/>
    <property type="evidence" value="ECO:0007669"/>
    <property type="project" value="TreeGrafter"/>
</dbReference>
<sequence>MENRSMTQNRLSNRKTKGLGIVGVTSNDTKSSNRKTKDMGLEGGCSRRKTKDMGVTVDNGHENRSKQKKHRYGSIDQYDTKIVLTENTKDCGIGNSFHLFFPKMPRIADRSKFNIIRLALHGCTNRPFYQIVVCRNRKPRDGPCIERLGSYDPMPNKFGERHVALDVDRFFYNLAKGTKMTKPVEKLFGLSGLLPIHPMTYIEAERLKQGKDQKRAGVLRHWNMDVFEYYEEQKKKVEKIEASKKEAAEKAKENEESENDIDKESEIS</sequence>
<dbReference type="Pfam" id="PF00886">
    <property type="entry name" value="Ribosomal_S16"/>
    <property type="match status" value="1"/>
</dbReference>
<evidence type="ECO:0000256" key="7">
    <source>
        <dbReference type="ARBA" id="ARBA00035438"/>
    </source>
</evidence>
<evidence type="ECO:0000256" key="3">
    <source>
        <dbReference type="ARBA" id="ARBA00022980"/>
    </source>
</evidence>
<comment type="similarity">
    <text evidence="2">Belongs to the bacterial ribosomal protein bS16 family.</text>
</comment>
<dbReference type="PANTHER" id="PTHR12919">
    <property type="entry name" value="30S RIBOSOMAL PROTEIN S16"/>
    <property type="match status" value="1"/>
</dbReference>
<dbReference type="HAMAP" id="MF_00385">
    <property type="entry name" value="Ribosomal_bS16"/>
    <property type="match status" value="1"/>
</dbReference>
<comment type="caution">
    <text evidence="9">The sequence shown here is derived from an EMBL/GenBank/DDBJ whole genome shotgun (WGS) entry which is preliminary data.</text>
</comment>
<gene>
    <name evidence="9" type="ORF">MGAL_10B008086</name>
</gene>
<dbReference type="Proteomes" id="UP000596742">
    <property type="component" value="Unassembled WGS sequence"/>
</dbReference>
<keyword evidence="5" id="KW-0687">Ribonucleoprotein</keyword>
<dbReference type="PANTHER" id="PTHR12919:SF20">
    <property type="entry name" value="SMALL RIBOSOMAL SUBUNIT PROTEIN BS16M"/>
    <property type="match status" value="1"/>
</dbReference>
<reference evidence="9" key="1">
    <citation type="submission" date="2018-11" db="EMBL/GenBank/DDBJ databases">
        <authorList>
            <person name="Alioto T."/>
            <person name="Alioto T."/>
        </authorList>
    </citation>
    <scope>NUCLEOTIDE SEQUENCE</scope>
</reference>
<evidence type="ECO:0000256" key="1">
    <source>
        <dbReference type="ARBA" id="ARBA00004173"/>
    </source>
</evidence>
<dbReference type="GO" id="GO:0005763">
    <property type="term" value="C:mitochondrial small ribosomal subunit"/>
    <property type="evidence" value="ECO:0007669"/>
    <property type="project" value="TreeGrafter"/>
</dbReference>
<dbReference type="FunFam" id="3.30.1320.10:FF:000004">
    <property type="entry name" value="28S ribosomal protein S16, mitochondrial"/>
    <property type="match status" value="1"/>
</dbReference>